<proteinExistence type="predicted"/>
<sequence length="473" mass="54039">MLTTWPSNIPVVHDETLAVLQSFVGSSLLLSTNKGRLWRHEEWRYIVLTWHPIITLIPFSVQTKVQLCEYFSANGHTVFPSGDEATHLIRGCNKPVPVTTFLFALIDAGVEFVRLVNFRMKMKLNTFPELPRDLLDCAAEDNGFPPNEWDISLSRRTDFLYLIKPHAPYPLHVTPNPYPILTPLNPNPRVTLGGNLNLVFTDDGPIKSLKVYNLQYHLLRASNSQPLNATITTRQGGCAYDNMFSILAAMREARDLVGGLRMEVRARFNHHMDAIQHILTHHLFSPASFEVRTSCRTITVAEYLQDASRLFRKARQILAANNVMRHDVNRELTIREKAILGDLKLLLGYRHAGFKSDPTLGPIWWLDRNPAPPIPPQIPPPRRPPQPIINLDSDDEEQPPADNQPPPRPPPTNLNNALIILARNNRSDVGNHAIRWQEVHRLFTMRYPEVNSTSEQLRNRVRHLRKKNPNLLE</sequence>
<dbReference type="AlphaFoldDB" id="A0A7D9E939"/>
<feature type="region of interest" description="Disordered" evidence="1">
    <location>
        <begin position="371"/>
        <end position="415"/>
    </location>
</feature>
<dbReference type="PANTHER" id="PTHR34863">
    <property type="entry name" value="EXPRESSED PROTEIN"/>
    <property type="match status" value="1"/>
</dbReference>
<evidence type="ECO:0000313" key="3">
    <source>
        <dbReference type="Proteomes" id="UP001152795"/>
    </source>
</evidence>
<reference evidence="2" key="1">
    <citation type="submission" date="2020-04" db="EMBL/GenBank/DDBJ databases">
        <authorList>
            <person name="Alioto T."/>
            <person name="Alioto T."/>
            <person name="Gomez Garrido J."/>
        </authorList>
    </citation>
    <scope>NUCLEOTIDE SEQUENCE</scope>
    <source>
        <strain evidence="2">A484AB</strain>
    </source>
</reference>
<accession>A0A7D9E939</accession>
<gene>
    <name evidence="2" type="ORF">PACLA_8A054518</name>
</gene>
<dbReference type="EMBL" id="CACRXK020004160">
    <property type="protein sequence ID" value="CAB4001718.1"/>
    <property type="molecule type" value="Genomic_DNA"/>
</dbReference>
<feature type="compositionally biased region" description="Basic residues" evidence="1">
    <location>
        <begin position="459"/>
        <end position="473"/>
    </location>
</feature>
<name>A0A7D9E939_PARCT</name>
<dbReference type="PANTHER" id="PTHR34863:SF1">
    <property type="entry name" value="OTU DOMAIN-CONTAINING PROTEIN"/>
    <property type="match status" value="1"/>
</dbReference>
<feature type="region of interest" description="Disordered" evidence="1">
    <location>
        <begin position="451"/>
        <end position="473"/>
    </location>
</feature>
<organism evidence="2 3">
    <name type="scientific">Paramuricea clavata</name>
    <name type="common">Red gorgonian</name>
    <name type="synonym">Violescent sea-whip</name>
    <dbReference type="NCBI Taxonomy" id="317549"/>
    <lineage>
        <taxon>Eukaryota</taxon>
        <taxon>Metazoa</taxon>
        <taxon>Cnidaria</taxon>
        <taxon>Anthozoa</taxon>
        <taxon>Octocorallia</taxon>
        <taxon>Malacalcyonacea</taxon>
        <taxon>Plexauridae</taxon>
        <taxon>Paramuricea</taxon>
    </lineage>
</organism>
<dbReference type="Proteomes" id="UP001152795">
    <property type="component" value="Unassembled WGS sequence"/>
</dbReference>
<feature type="compositionally biased region" description="Pro residues" evidence="1">
    <location>
        <begin position="371"/>
        <end position="387"/>
    </location>
</feature>
<evidence type="ECO:0000256" key="1">
    <source>
        <dbReference type="SAM" id="MobiDB-lite"/>
    </source>
</evidence>
<protein>
    <submittedName>
        <fullName evidence="2">Uncharacterized protein</fullName>
    </submittedName>
</protein>
<comment type="caution">
    <text evidence="2">The sequence shown here is derived from an EMBL/GenBank/DDBJ whole genome shotgun (WGS) entry which is preliminary data.</text>
</comment>
<keyword evidence="3" id="KW-1185">Reference proteome</keyword>
<feature type="compositionally biased region" description="Pro residues" evidence="1">
    <location>
        <begin position="402"/>
        <end position="412"/>
    </location>
</feature>
<evidence type="ECO:0000313" key="2">
    <source>
        <dbReference type="EMBL" id="CAB4001718.1"/>
    </source>
</evidence>